<feature type="transmembrane region" description="Helical" evidence="1">
    <location>
        <begin position="240"/>
        <end position="257"/>
    </location>
</feature>
<feature type="transmembrane region" description="Helical" evidence="1">
    <location>
        <begin position="269"/>
        <end position="296"/>
    </location>
</feature>
<protein>
    <submittedName>
        <fullName evidence="2">DUF3667 domain-containing protein</fullName>
    </submittedName>
</protein>
<evidence type="ECO:0000256" key="1">
    <source>
        <dbReference type="SAM" id="Phobius"/>
    </source>
</evidence>
<organism evidence="2 3">
    <name type="scientific">Massilia agri</name>
    <dbReference type="NCBI Taxonomy" id="1886785"/>
    <lineage>
        <taxon>Bacteria</taxon>
        <taxon>Pseudomonadati</taxon>
        <taxon>Pseudomonadota</taxon>
        <taxon>Betaproteobacteria</taxon>
        <taxon>Burkholderiales</taxon>
        <taxon>Oxalobacteraceae</taxon>
        <taxon>Telluria group</taxon>
        <taxon>Massilia</taxon>
    </lineage>
</organism>
<dbReference type="Pfam" id="PF12412">
    <property type="entry name" value="DUF3667"/>
    <property type="match status" value="1"/>
</dbReference>
<name>A0ABT2AIF2_9BURK</name>
<accession>A0ABT2AIF2</accession>
<feature type="transmembrane region" description="Helical" evidence="1">
    <location>
        <begin position="91"/>
        <end position="111"/>
    </location>
</feature>
<gene>
    <name evidence="2" type="ORF">NX780_06560</name>
</gene>
<evidence type="ECO:0000313" key="2">
    <source>
        <dbReference type="EMBL" id="MCS0596009.1"/>
    </source>
</evidence>
<proteinExistence type="predicted"/>
<dbReference type="Proteomes" id="UP001206572">
    <property type="component" value="Unassembled WGS sequence"/>
</dbReference>
<sequence length="297" mass="33571">MTTDALIEHQHAAACKNCGVTTNGNFCHQCGQATHLHVPSAREFLHEFMAHYVAIEGKLWRSLKLLLFKPGLLSREYIEGRRVRYVEPLRLYLSFSIIFFAVMKLSGVEIINVGGRTDAPAAISVPAGAQPSQTGESAEFLKVKEETVAWLGKRNQAVAARVERYLNLPEAQRKEAAKRVFYSYTPYAIFLMMPVFALYLKLLYLGKGRRYGEHFLFALHSNAFAFLMLSLFIVADGWNFVRLVLLAWLVFYLPTAMRRVYGGGRTMTALRWIVLMFLHLVTLVSFVVTAVLSGLLL</sequence>
<dbReference type="InterPro" id="IPR022134">
    <property type="entry name" value="DUF3667"/>
</dbReference>
<reference evidence="2 3" key="1">
    <citation type="submission" date="2022-08" db="EMBL/GenBank/DDBJ databases">
        <title>Reclassification of Massilia species as members of the genera Telluria, Duganella, Pseudoduganella, Mokoshia gen. nov. and Zemynaea gen. nov. using orthogonal and non-orthogonal genome-based approaches.</title>
        <authorList>
            <person name="Bowman J.P."/>
        </authorList>
    </citation>
    <scope>NUCLEOTIDE SEQUENCE [LARGE SCALE GENOMIC DNA]</scope>
    <source>
        <strain evidence="2 3">JCM 31661</strain>
    </source>
</reference>
<keyword evidence="1" id="KW-0472">Membrane</keyword>
<keyword evidence="1" id="KW-0812">Transmembrane</keyword>
<comment type="caution">
    <text evidence="2">The sequence shown here is derived from an EMBL/GenBank/DDBJ whole genome shotgun (WGS) entry which is preliminary data.</text>
</comment>
<keyword evidence="3" id="KW-1185">Reference proteome</keyword>
<dbReference type="RefSeq" id="WP_258827046.1">
    <property type="nucleotide sequence ID" value="NZ_JANUHA010000003.1"/>
</dbReference>
<keyword evidence="1" id="KW-1133">Transmembrane helix</keyword>
<feature type="transmembrane region" description="Helical" evidence="1">
    <location>
        <begin position="184"/>
        <end position="203"/>
    </location>
</feature>
<dbReference type="EMBL" id="JANUHA010000003">
    <property type="protein sequence ID" value="MCS0596009.1"/>
    <property type="molecule type" value="Genomic_DNA"/>
</dbReference>
<evidence type="ECO:0000313" key="3">
    <source>
        <dbReference type="Proteomes" id="UP001206572"/>
    </source>
</evidence>
<feature type="transmembrane region" description="Helical" evidence="1">
    <location>
        <begin position="215"/>
        <end position="234"/>
    </location>
</feature>